<sequence>MALATSLGKTPNKQVVRKLFSSHIKVYSRRKALVQFSYDNPLPVLDTILIKLWAQRQEATQSDPKQNQEAEHSDMDQQSTQVDFTQTQDINQSALEAPYLAQVDSFSFMQSVHMTLESGWVPVALQQLIEAHQFPPPKAPK</sequence>
<dbReference type="EMBL" id="GBRH01263535">
    <property type="protein sequence ID" value="JAD34360.1"/>
    <property type="molecule type" value="Transcribed_RNA"/>
</dbReference>
<evidence type="ECO:0000256" key="1">
    <source>
        <dbReference type="SAM" id="MobiDB-lite"/>
    </source>
</evidence>
<accession>A0A0A8ZC96</accession>
<feature type="region of interest" description="Disordered" evidence="1">
    <location>
        <begin position="59"/>
        <end position="87"/>
    </location>
</feature>
<feature type="compositionally biased region" description="Polar residues" evidence="1">
    <location>
        <begin position="76"/>
        <end position="87"/>
    </location>
</feature>
<feature type="compositionally biased region" description="Basic and acidic residues" evidence="1">
    <location>
        <begin position="66"/>
        <end position="75"/>
    </location>
</feature>
<reference evidence="2" key="2">
    <citation type="journal article" date="2015" name="Data Brief">
        <title>Shoot transcriptome of the giant reed, Arundo donax.</title>
        <authorList>
            <person name="Barrero R.A."/>
            <person name="Guerrero F.D."/>
            <person name="Moolhuijzen P."/>
            <person name="Goolsby J.A."/>
            <person name="Tidwell J."/>
            <person name="Bellgard S.E."/>
            <person name="Bellgard M.I."/>
        </authorList>
    </citation>
    <scope>NUCLEOTIDE SEQUENCE</scope>
    <source>
        <tissue evidence="2">Shoot tissue taken approximately 20 cm above the soil surface</tissue>
    </source>
</reference>
<organism evidence="2">
    <name type="scientific">Arundo donax</name>
    <name type="common">Giant reed</name>
    <name type="synonym">Donax arundinaceus</name>
    <dbReference type="NCBI Taxonomy" id="35708"/>
    <lineage>
        <taxon>Eukaryota</taxon>
        <taxon>Viridiplantae</taxon>
        <taxon>Streptophyta</taxon>
        <taxon>Embryophyta</taxon>
        <taxon>Tracheophyta</taxon>
        <taxon>Spermatophyta</taxon>
        <taxon>Magnoliopsida</taxon>
        <taxon>Liliopsida</taxon>
        <taxon>Poales</taxon>
        <taxon>Poaceae</taxon>
        <taxon>PACMAD clade</taxon>
        <taxon>Arundinoideae</taxon>
        <taxon>Arundineae</taxon>
        <taxon>Arundo</taxon>
    </lineage>
</organism>
<reference evidence="2" key="1">
    <citation type="submission" date="2014-09" db="EMBL/GenBank/DDBJ databases">
        <authorList>
            <person name="Magalhaes I.L.F."/>
            <person name="Oliveira U."/>
            <person name="Santos F.R."/>
            <person name="Vidigal T.H.D.A."/>
            <person name="Brescovit A.D."/>
            <person name="Santos A.J."/>
        </authorList>
    </citation>
    <scope>NUCLEOTIDE SEQUENCE</scope>
    <source>
        <tissue evidence="2">Shoot tissue taken approximately 20 cm above the soil surface</tissue>
    </source>
</reference>
<dbReference type="AlphaFoldDB" id="A0A0A8ZC96"/>
<protein>
    <submittedName>
        <fullName evidence="2">Uncharacterized protein</fullName>
    </submittedName>
</protein>
<name>A0A0A8ZC96_ARUDO</name>
<evidence type="ECO:0000313" key="2">
    <source>
        <dbReference type="EMBL" id="JAD34360.1"/>
    </source>
</evidence>
<proteinExistence type="predicted"/>